<gene>
    <name evidence="2" type="ORF">TSOC_005331</name>
</gene>
<feature type="compositionally biased region" description="Gly residues" evidence="1">
    <location>
        <begin position="165"/>
        <end position="185"/>
    </location>
</feature>
<evidence type="ECO:0000313" key="2">
    <source>
        <dbReference type="EMBL" id="PNH08139.1"/>
    </source>
</evidence>
<protein>
    <submittedName>
        <fullName evidence="2">Uncharacterized protein</fullName>
    </submittedName>
</protein>
<evidence type="ECO:0000256" key="1">
    <source>
        <dbReference type="SAM" id="MobiDB-lite"/>
    </source>
</evidence>
<feature type="region of interest" description="Disordered" evidence="1">
    <location>
        <begin position="165"/>
        <end position="233"/>
    </location>
</feature>
<keyword evidence="3" id="KW-1185">Reference proteome</keyword>
<accession>A0A2J8A6I8</accession>
<feature type="region of interest" description="Disordered" evidence="1">
    <location>
        <begin position="287"/>
        <end position="321"/>
    </location>
</feature>
<feature type="compositionally biased region" description="Gly residues" evidence="1">
    <location>
        <begin position="193"/>
        <end position="218"/>
    </location>
</feature>
<organism evidence="2 3">
    <name type="scientific">Tetrabaena socialis</name>
    <dbReference type="NCBI Taxonomy" id="47790"/>
    <lineage>
        <taxon>Eukaryota</taxon>
        <taxon>Viridiplantae</taxon>
        <taxon>Chlorophyta</taxon>
        <taxon>core chlorophytes</taxon>
        <taxon>Chlorophyceae</taxon>
        <taxon>CS clade</taxon>
        <taxon>Chlamydomonadales</taxon>
        <taxon>Tetrabaenaceae</taxon>
        <taxon>Tetrabaena</taxon>
    </lineage>
</organism>
<dbReference type="EMBL" id="PGGS01000143">
    <property type="protein sequence ID" value="PNH08139.1"/>
    <property type="molecule type" value="Genomic_DNA"/>
</dbReference>
<reference evidence="2 3" key="1">
    <citation type="journal article" date="2017" name="Mol. Biol. Evol.">
        <title>The 4-celled Tetrabaena socialis nuclear genome reveals the essential components for genetic control of cell number at the origin of multicellularity in the volvocine lineage.</title>
        <authorList>
            <person name="Featherston J."/>
            <person name="Arakaki Y."/>
            <person name="Hanschen E.R."/>
            <person name="Ferris P.J."/>
            <person name="Michod R.E."/>
            <person name="Olson B.J.S.C."/>
            <person name="Nozaki H."/>
            <person name="Durand P.M."/>
        </authorList>
    </citation>
    <scope>NUCLEOTIDE SEQUENCE [LARGE SCALE GENOMIC DNA]</scope>
    <source>
        <strain evidence="2 3">NIES-571</strain>
    </source>
</reference>
<proteinExistence type="predicted"/>
<name>A0A2J8A6I8_9CHLO</name>
<dbReference type="Proteomes" id="UP000236333">
    <property type="component" value="Unassembled WGS sequence"/>
</dbReference>
<evidence type="ECO:0000313" key="3">
    <source>
        <dbReference type="Proteomes" id="UP000236333"/>
    </source>
</evidence>
<dbReference type="AlphaFoldDB" id="A0A2J8A6I8"/>
<sequence length="450" mass="44954">MMKAAAAAAAGAAVGREVAAAAAGAAHGAAAAGVGAPGAAAAVAAPMEPCSATVAAARARKKEAAAACEALHRTAAVCLRPLVRAAPGLFEELRSAVMLQLLLLHCGPAISSCSWPILQALVAPEEWFGDDTMSAVLRDSYTPIAKDSVQAAAAVAGWPLAGPRAHGGGSNGGRGGSGGANGGSCEGPDDSSGSGGNDGRGGAGRSGGGGRGGSGSGGSSIVEADGTAAEDDEGPGSRYWWIMSLLQHDLNVACMPRWMLDLLEQPTPAREERAAYFFFFMSAQPPPADGDVEPGPVLATDSAPRAQARGSEPGSAAPEQCGVPMEAEAEVARESCTLKDISFRVWHQAVDDRHVQAGLLMEGPEVDLADMPPHLERLELRGVLHLVNSAAPDHAAGGVPSTAVGGGAGCGGAAGGGARGGLALLRACTINSSYLRSQSTRAGRSEHLDV</sequence>
<comment type="caution">
    <text evidence="2">The sequence shown here is derived from an EMBL/GenBank/DDBJ whole genome shotgun (WGS) entry which is preliminary data.</text>
</comment>